<accession>A0A5M3MWN2</accession>
<dbReference type="OrthoDB" id="276323at2759"/>
<comment type="similarity">
    <text evidence="1">Belongs to the TCP11 family.</text>
</comment>
<protein>
    <submittedName>
        <fullName evidence="2">Uncharacterized protein</fullName>
    </submittedName>
</protein>
<dbReference type="OMA" id="MNTHEAD"/>
<gene>
    <name evidence="2" type="ORF">CONPUDRAFT_121615</name>
</gene>
<dbReference type="GO" id="GO:0007165">
    <property type="term" value="P:signal transduction"/>
    <property type="evidence" value="ECO:0007669"/>
    <property type="project" value="TreeGrafter"/>
</dbReference>
<dbReference type="PANTHER" id="PTHR12832:SF11">
    <property type="entry name" value="LD23868P"/>
    <property type="match status" value="1"/>
</dbReference>
<name>A0A5M3MWN2_CONPW</name>
<dbReference type="Pfam" id="PF05794">
    <property type="entry name" value="Tcp11"/>
    <property type="match status" value="1"/>
</dbReference>
<sequence length="627" mass="70077">MDEFISLLQAKLKRYPNNDTLKRAVSLITDPGQEHDSSTFQDSLQASFNELQTQDIWEGPDESHRLSEKLSLALGKLSGLSDASGAQHSDKFSIVPPPDLDAGTLFHTPAHPRLLPPELVDLLNHTCLLHLLATDSDKVVQPGKSLVSVLSRPRSERRSEGRHTLHGKVEDIVHKAFWDQAIEALSNPEPSIQLLRLKGLYKDIHEALSPLFPQRHSIIAFLTSPLPPTSSPLISALGQLRDILHGLLERCAPARDQDIHSLINALDFHSSQVSRTELASLVANTVKSILKLSDVMKDDVSQVMLSGVSEDQARHMIAQEAKKLERSVTLEIWGPECLIAEWEAWLQLKPSKSVLSGMNVEPSRRWISRLLECLSQNKPVVCALPEDNLSESGEDINELPPVFFFNGPALVYLQNFLQALVIAASLRSLIRLSPPSKGVIPPENSQSVPNIWEPRLFMERVWPLLKAEVDEEEGASDTKLVNLADEVLHAQELAASASGITLSTEEKTRLRAAVDRTLRPDDPAFALLQRRLYHALVGWTVQAQMRPRDAEMPREMRAGRRPRLSTDLDREGIRTRTEPPRILAIRGFEDPVLARAVEEAFKKFLENVLWTNSVWHDILSSGRMSTN</sequence>
<keyword evidence="3" id="KW-1185">Reference proteome</keyword>
<evidence type="ECO:0000256" key="1">
    <source>
        <dbReference type="ARBA" id="ARBA00010954"/>
    </source>
</evidence>
<dbReference type="GeneID" id="19199628"/>
<dbReference type="Proteomes" id="UP000053558">
    <property type="component" value="Unassembled WGS sequence"/>
</dbReference>
<dbReference type="AlphaFoldDB" id="A0A5M3MWN2"/>
<dbReference type="InterPro" id="IPR008862">
    <property type="entry name" value="Tcp11"/>
</dbReference>
<organism evidence="2 3">
    <name type="scientific">Coniophora puteana (strain RWD-64-598)</name>
    <name type="common">Brown rot fungus</name>
    <dbReference type="NCBI Taxonomy" id="741705"/>
    <lineage>
        <taxon>Eukaryota</taxon>
        <taxon>Fungi</taxon>
        <taxon>Dikarya</taxon>
        <taxon>Basidiomycota</taxon>
        <taxon>Agaricomycotina</taxon>
        <taxon>Agaricomycetes</taxon>
        <taxon>Agaricomycetidae</taxon>
        <taxon>Boletales</taxon>
        <taxon>Coniophorineae</taxon>
        <taxon>Coniophoraceae</taxon>
        <taxon>Coniophora</taxon>
    </lineage>
</organism>
<dbReference type="PANTHER" id="PTHR12832">
    <property type="entry name" value="TESTIS-SPECIFIC PROTEIN PBS13 T-COMPLEX 11"/>
    <property type="match status" value="1"/>
</dbReference>
<reference evidence="3" key="1">
    <citation type="journal article" date="2012" name="Science">
        <title>The Paleozoic origin of enzymatic lignin decomposition reconstructed from 31 fungal genomes.</title>
        <authorList>
            <person name="Floudas D."/>
            <person name="Binder M."/>
            <person name="Riley R."/>
            <person name="Barry K."/>
            <person name="Blanchette R.A."/>
            <person name="Henrissat B."/>
            <person name="Martinez A.T."/>
            <person name="Otillar R."/>
            <person name="Spatafora J.W."/>
            <person name="Yadav J.S."/>
            <person name="Aerts A."/>
            <person name="Benoit I."/>
            <person name="Boyd A."/>
            <person name="Carlson A."/>
            <person name="Copeland A."/>
            <person name="Coutinho P.M."/>
            <person name="de Vries R.P."/>
            <person name="Ferreira P."/>
            <person name="Findley K."/>
            <person name="Foster B."/>
            <person name="Gaskell J."/>
            <person name="Glotzer D."/>
            <person name="Gorecki P."/>
            <person name="Heitman J."/>
            <person name="Hesse C."/>
            <person name="Hori C."/>
            <person name="Igarashi K."/>
            <person name="Jurgens J.A."/>
            <person name="Kallen N."/>
            <person name="Kersten P."/>
            <person name="Kohler A."/>
            <person name="Kuees U."/>
            <person name="Kumar T.K.A."/>
            <person name="Kuo A."/>
            <person name="LaButti K."/>
            <person name="Larrondo L.F."/>
            <person name="Lindquist E."/>
            <person name="Ling A."/>
            <person name="Lombard V."/>
            <person name="Lucas S."/>
            <person name="Lundell T."/>
            <person name="Martin R."/>
            <person name="McLaughlin D.J."/>
            <person name="Morgenstern I."/>
            <person name="Morin E."/>
            <person name="Murat C."/>
            <person name="Nagy L.G."/>
            <person name="Nolan M."/>
            <person name="Ohm R.A."/>
            <person name="Patyshakuliyeva A."/>
            <person name="Rokas A."/>
            <person name="Ruiz-Duenas F.J."/>
            <person name="Sabat G."/>
            <person name="Salamov A."/>
            <person name="Samejima M."/>
            <person name="Schmutz J."/>
            <person name="Slot J.C."/>
            <person name="St John F."/>
            <person name="Stenlid J."/>
            <person name="Sun H."/>
            <person name="Sun S."/>
            <person name="Syed K."/>
            <person name="Tsang A."/>
            <person name="Wiebenga A."/>
            <person name="Young D."/>
            <person name="Pisabarro A."/>
            <person name="Eastwood D.C."/>
            <person name="Martin F."/>
            <person name="Cullen D."/>
            <person name="Grigoriev I.V."/>
            <person name="Hibbett D.S."/>
        </authorList>
    </citation>
    <scope>NUCLEOTIDE SEQUENCE [LARGE SCALE GENOMIC DNA]</scope>
    <source>
        <strain evidence="3">RWD-64-598 SS2</strain>
    </source>
</reference>
<evidence type="ECO:0000313" key="2">
    <source>
        <dbReference type="EMBL" id="EIW83164.1"/>
    </source>
</evidence>
<dbReference type="EMBL" id="JH711576">
    <property type="protein sequence ID" value="EIW83164.1"/>
    <property type="molecule type" value="Genomic_DNA"/>
</dbReference>
<comment type="caution">
    <text evidence="2">The sequence shown here is derived from an EMBL/GenBank/DDBJ whole genome shotgun (WGS) entry which is preliminary data.</text>
</comment>
<evidence type="ECO:0000313" key="3">
    <source>
        <dbReference type="Proteomes" id="UP000053558"/>
    </source>
</evidence>
<dbReference type="RefSeq" id="XP_007766998.1">
    <property type="nucleotide sequence ID" value="XM_007768808.1"/>
</dbReference>
<proteinExistence type="inferred from homology"/>
<dbReference type="KEGG" id="cput:CONPUDRAFT_121615"/>